<dbReference type="Proteomes" id="UP000235371">
    <property type="component" value="Unassembled WGS sequence"/>
</dbReference>
<dbReference type="GO" id="GO:0016747">
    <property type="term" value="F:acyltransferase activity, transferring groups other than amino-acyl groups"/>
    <property type="evidence" value="ECO:0007669"/>
    <property type="project" value="InterPro"/>
</dbReference>
<keyword evidence="2" id="KW-0012">Acyltransferase</keyword>
<dbReference type="RefSeq" id="XP_024737830.1">
    <property type="nucleotide sequence ID" value="XM_024874624.1"/>
</dbReference>
<dbReference type="InterPro" id="IPR000182">
    <property type="entry name" value="GNAT_dom"/>
</dbReference>
<dbReference type="SUPFAM" id="SSF55729">
    <property type="entry name" value="Acyl-CoA N-acyltransferases (Nat)"/>
    <property type="match status" value="1"/>
</dbReference>
<dbReference type="InterPro" id="IPR016181">
    <property type="entry name" value="Acyl_CoA_acyltransferase"/>
</dbReference>
<dbReference type="Pfam" id="PF13302">
    <property type="entry name" value="Acetyltransf_3"/>
    <property type="match status" value="1"/>
</dbReference>
<evidence type="ECO:0000313" key="3">
    <source>
        <dbReference type="Proteomes" id="UP000235371"/>
    </source>
</evidence>
<dbReference type="InterPro" id="IPR051531">
    <property type="entry name" value="N-acetyltransferase"/>
</dbReference>
<name>A0A2J6TD28_9HELO</name>
<dbReference type="PANTHER" id="PTHR43792:SF1">
    <property type="entry name" value="N-ACETYLTRANSFERASE DOMAIN-CONTAINING PROTEIN"/>
    <property type="match status" value="1"/>
</dbReference>
<feature type="domain" description="N-acetyltransferase" evidence="1">
    <location>
        <begin position="30"/>
        <end position="183"/>
    </location>
</feature>
<dbReference type="GeneID" id="36582704"/>
<gene>
    <name evidence="2" type="ORF">K444DRAFT_527271</name>
</gene>
<dbReference type="Gene3D" id="3.40.630.30">
    <property type="match status" value="1"/>
</dbReference>
<dbReference type="PROSITE" id="PS51186">
    <property type="entry name" value="GNAT"/>
    <property type="match status" value="1"/>
</dbReference>
<dbReference type="OrthoDB" id="4072826at2759"/>
<dbReference type="InParanoid" id="A0A2J6TD28"/>
<keyword evidence="2" id="KW-0808">Transferase</keyword>
<evidence type="ECO:0000259" key="1">
    <source>
        <dbReference type="PROSITE" id="PS51186"/>
    </source>
</evidence>
<dbReference type="PANTHER" id="PTHR43792">
    <property type="entry name" value="GNAT FAMILY, PUTATIVE (AFU_ORTHOLOGUE AFUA_3G00765)-RELATED-RELATED"/>
    <property type="match status" value="1"/>
</dbReference>
<dbReference type="EMBL" id="KZ613787">
    <property type="protein sequence ID" value="PMD60926.1"/>
    <property type="molecule type" value="Genomic_DNA"/>
</dbReference>
<evidence type="ECO:0000313" key="2">
    <source>
        <dbReference type="EMBL" id="PMD60926.1"/>
    </source>
</evidence>
<reference evidence="2 3" key="1">
    <citation type="submission" date="2016-04" db="EMBL/GenBank/DDBJ databases">
        <title>A degradative enzymes factory behind the ericoid mycorrhizal symbiosis.</title>
        <authorList>
            <consortium name="DOE Joint Genome Institute"/>
            <person name="Martino E."/>
            <person name="Morin E."/>
            <person name="Grelet G."/>
            <person name="Kuo A."/>
            <person name="Kohler A."/>
            <person name="Daghino S."/>
            <person name="Barry K."/>
            <person name="Choi C."/>
            <person name="Cichocki N."/>
            <person name="Clum A."/>
            <person name="Copeland A."/>
            <person name="Hainaut M."/>
            <person name="Haridas S."/>
            <person name="Labutti K."/>
            <person name="Lindquist E."/>
            <person name="Lipzen A."/>
            <person name="Khouja H.-R."/>
            <person name="Murat C."/>
            <person name="Ohm R."/>
            <person name="Olson A."/>
            <person name="Spatafora J."/>
            <person name="Veneault-Fourrey C."/>
            <person name="Henrissat B."/>
            <person name="Grigoriev I."/>
            <person name="Martin F."/>
            <person name="Perotto S."/>
        </authorList>
    </citation>
    <scope>NUCLEOTIDE SEQUENCE [LARGE SCALE GENOMIC DNA]</scope>
    <source>
        <strain evidence="2 3">E</strain>
    </source>
</reference>
<dbReference type="AlphaFoldDB" id="A0A2J6TD28"/>
<protein>
    <submittedName>
        <fullName evidence="2">Acyl-CoA N-acyltransferase</fullName>
    </submittedName>
</protein>
<accession>A0A2J6TD28</accession>
<proteinExistence type="predicted"/>
<organism evidence="2 3">
    <name type="scientific">Hyaloscypha bicolor E</name>
    <dbReference type="NCBI Taxonomy" id="1095630"/>
    <lineage>
        <taxon>Eukaryota</taxon>
        <taxon>Fungi</taxon>
        <taxon>Dikarya</taxon>
        <taxon>Ascomycota</taxon>
        <taxon>Pezizomycotina</taxon>
        <taxon>Leotiomycetes</taxon>
        <taxon>Helotiales</taxon>
        <taxon>Hyaloscyphaceae</taxon>
        <taxon>Hyaloscypha</taxon>
        <taxon>Hyaloscypha bicolor</taxon>
    </lineage>
</organism>
<sequence>MAAYAATSPRLHLKTLSEDVHLYDLHTIQSNLQSMFWSTKKVTTDIEQTRAVLRNSLPTEEQPWNERWAILLRCTPETFQEEMEQRKAGKLRLIGVIGIVREQEIGYKIHPEFWGKGYMGEALRMFIEMWWGMEINMKYDRLLAAADPENKASLRVLEKAGFQKGEYRKDFYERGVLGGKKSDLQCVYLLRPATSGAQVPLRKRSSKEIRFGVEEIETEE</sequence>
<keyword evidence="3" id="KW-1185">Reference proteome</keyword>